<keyword evidence="2" id="KW-1185">Reference proteome</keyword>
<evidence type="ECO:0000313" key="2">
    <source>
        <dbReference type="Proteomes" id="UP001204151"/>
    </source>
</evidence>
<evidence type="ECO:0000313" key="1">
    <source>
        <dbReference type="EMBL" id="MCS0582190.1"/>
    </source>
</evidence>
<dbReference type="RefSeq" id="WP_258816771.1">
    <property type="nucleotide sequence ID" value="NZ_JANUGW010000007.1"/>
</dbReference>
<gene>
    <name evidence="1" type="ORF">NX784_11355</name>
</gene>
<accession>A0ABT1ZQJ7</accession>
<dbReference type="EMBL" id="JANUGW010000007">
    <property type="protein sequence ID" value="MCS0582190.1"/>
    <property type="molecule type" value="Genomic_DNA"/>
</dbReference>
<comment type="caution">
    <text evidence="1">The sequence shown here is derived from an EMBL/GenBank/DDBJ whole genome shotgun (WGS) entry which is preliminary data.</text>
</comment>
<organism evidence="1 2">
    <name type="scientific">Massilia pinisoli</name>
    <dbReference type="NCBI Taxonomy" id="1772194"/>
    <lineage>
        <taxon>Bacteria</taxon>
        <taxon>Pseudomonadati</taxon>
        <taxon>Pseudomonadota</taxon>
        <taxon>Betaproteobacteria</taxon>
        <taxon>Burkholderiales</taxon>
        <taxon>Oxalobacteraceae</taxon>
        <taxon>Telluria group</taxon>
        <taxon>Massilia</taxon>
    </lineage>
</organism>
<dbReference type="Proteomes" id="UP001204151">
    <property type="component" value="Unassembled WGS sequence"/>
</dbReference>
<reference evidence="1 2" key="1">
    <citation type="submission" date="2022-08" db="EMBL/GenBank/DDBJ databases">
        <title>Reclassification of Massilia species as members of the genera Telluria, Duganella, Pseudoduganella, Mokoshia gen. nov. and Zemynaea gen. nov. using orthogonal and non-orthogonal genome-based approaches.</title>
        <authorList>
            <person name="Bowman J.P."/>
        </authorList>
    </citation>
    <scope>NUCLEOTIDE SEQUENCE [LARGE SCALE GENOMIC DNA]</scope>
    <source>
        <strain evidence="1 2">JCM 31316</strain>
    </source>
</reference>
<protein>
    <submittedName>
        <fullName evidence="1">Uncharacterized protein</fullName>
    </submittedName>
</protein>
<name>A0ABT1ZQJ7_9BURK</name>
<sequence length="304" mass="31908">MTLLPPLLPAAVLALLGESAANVEYSIDHRQGVQGITVPLRGDVGTALARVAAAARLPGTWLSTVQRLIAAMLPNAILLRIDTDGRRIGALTAYLRFPQEPAAPALQALLGATSRLQVRPDTLAALAQALGCPGARGIGIRTGAEGDQRLAVYFRVERDVHGFGAAALQQLAGALGWPDDACGPIARDLRALHPGGSVGVIGVDVADDGDIAALKCDPANVPLARALTFLQQQGASPERIDACLSLCRALRARTLSYVGVKYDRSGLAGWRLYFSYRPHGAARNGQPALLIDTPGTAALRMPHY</sequence>
<proteinExistence type="predicted"/>